<keyword evidence="8" id="KW-0067">ATP-binding</keyword>
<dbReference type="SUPFAM" id="SSF52540">
    <property type="entry name" value="P-loop containing nucleoside triphosphate hydrolases"/>
    <property type="match status" value="1"/>
</dbReference>
<dbReference type="EMBL" id="MT524856">
    <property type="protein sequence ID" value="QNH67911.1"/>
    <property type="molecule type" value="mRNA"/>
</dbReference>
<evidence type="ECO:0000259" key="7">
    <source>
        <dbReference type="Pfam" id="PF00005"/>
    </source>
</evidence>
<accession>A0A7H9SL18</accession>
<keyword evidence="4" id="KW-0812">Transmembrane</keyword>
<dbReference type="InterPro" id="IPR027417">
    <property type="entry name" value="P-loop_NTPase"/>
</dbReference>
<keyword evidence="8" id="KW-0547">Nucleotide-binding</keyword>
<comment type="subcellular location">
    <subcellularLocation>
        <location evidence="1">Membrane</location>
        <topology evidence="1">Multi-pass membrane protein</topology>
    </subcellularLocation>
</comment>
<dbReference type="InterPro" id="IPR003439">
    <property type="entry name" value="ABC_transporter-like_ATP-bd"/>
</dbReference>
<comment type="similarity">
    <text evidence="2">Belongs to the ABC transporter superfamily. ABCG family. Eye pigment precursor importer (TC 3.A.1.204) subfamily.</text>
</comment>
<dbReference type="GO" id="GO:0005886">
    <property type="term" value="C:plasma membrane"/>
    <property type="evidence" value="ECO:0007669"/>
    <property type="project" value="TreeGrafter"/>
</dbReference>
<evidence type="ECO:0000256" key="6">
    <source>
        <dbReference type="ARBA" id="ARBA00023136"/>
    </source>
</evidence>
<evidence type="ECO:0000256" key="5">
    <source>
        <dbReference type="ARBA" id="ARBA00022989"/>
    </source>
</evidence>
<dbReference type="Gene3D" id="3.40.50.300">
    <property type="entry name" value="P-loop containing nucleotide triphosphate hydrolases"/>
    <property type="match status" value="1"/>
</dbReference>
<dbReference type="GO" id="GO:0005524">
    <property type="term" value="F:ATP binding"/>
    <property type="evidence" value="ECO:0007669"/>
    <property type="project" value="UniProtKB-KW"/>
</dbReference>
<sequence>MSFKNSNGDRFIYQLSNNYLINESELNLSVDNLKTDLQNEQNITVLNIKMEESSHEFDHSKENDKAKNAPLLNYQKMKEEKKRFHKNKTLILTWQNVTVCPRKKKSILKFFDSQDDESYSVIEKINIFKKKNVEKPIISSSYNSVLKLENQSIESVSSISTSSTHKRKNGKILDNVSGLAKSGECIAIMGASGAGKTTLLNALNFRNSTRYIISGKIKLNGKLINGDELSNRCAYIQQDDLFITTLTVKEHLTFMAMLKMGSNFSKEQKIERVHEIIREKNVKIPRSGGLITRREYLVEKRGVFLLHLR</sequence>
<dbReference type="GO" id="GO:0016887">
    <property type="term" value="F:ATP hydrolysis activity"/>
    <property type="evidence" value="ECO:0007669"/>
    <property type="project" value="InterPro"/>
</dbReference>
<dbReference type="EMBL" id="MT524854">
    <property type="protein sequence ID" value="QNH67909.1"/>
    <property type="molecule type" value="mRNA"/>
</dbReference>
<evidence type="ECO:0000256" key="2">
    <source>
        <dbReference type="ARBA" id="ARBA00005814"/>
    </source>
</evidence>
<keyword evidence="5" id="KW-1133">Transmembrane helix</keyword>
<dbReference type="PANTHER" id="PTHR48041:SF139">
    <property type="entry name" value="PROTEIN SCARLET"/>
    <property type="match status" value="1"/>
</dbReference>
<evidence type="ECO:0000256" key="1">
    <source>
        <dbReference type="ARBA" id="ARBA00004141"/>
    </source>
</evidence>
<feature type="domain" description="ABC transporter" evidence="7">
    <location>
        <begin position="173"/>
        <end position="279"/>
    </location>
</feature>
<dbReference type="AlphaFoldDB" id="A0A7H9SL18"/>
<dbReference type="InterPro" id="IPR050352">
    <property type="entry name" value="ABCG_transporters"/>
</dbReference>
<keyword evidence="6" id="KW-0472">Membrane</keyword>
<protein>
    <submittedName>
        <fullName evidence="8">ATP-binding cassette transporter subfamily G-like protein 10</fullName>
    </submittedName>
    <submittedName>
        <fullName evidence="9">ATP-binding cassette transporter subfamily H-like protein 1</fullName>
    </submittedName>
</protein>
<dbReference type="PANTHER" id="PTHR48041">
    <property type="entry name" value="ABC TRANSPORTER G FAMILY MEMBER 28"/>
    <property type="match status" value="1"/>
</dbReference>
<organism evidence="8">
    <name type="scientific">Brachionus rotundiformis</name>
    <dbReference type="NCBI Taxonomy" id="96890"/>
    <lineage>
        <taxon>Eukaryota</taxon>
        <taxon>Metazoa</taxon>
        <taxon>Spiralia</taxon>
        <taxon>Gnathifera</taxon>
        <taxon>Rotifera</taxon>
        <taxon>Eurotatoria</taxon>
        <taxon>Monogononta</taxon>
        <taxon>Pseudotrocha</taxon>
        <taxon>Ploima</taxon>
        <taxon>Brachionidae</taxon>
        <taxon>Brachionus</taxon>
    </lineage>
</organism>
<proteinExistence type="evidence at transcript level"/>
<name>A0A7H9SL18_9BILA</name>
<dbReference type="Pfam" id="PF00005">
    <property type="entry name" value="ABC_tran"/>
    <property type="match status" value="1"/>
</dbReference>
<reference evidence="8" key="1">
    <citation type="journal article" date="2020" name="Comp. Biochem. Physiol. Part D Genomics Proteomics">
        <title>The genome of the marine monogonont rotifer Brachionus rotundiformis and insight into species-specific detoxification components in Brachionus spp.</title>
        <authorList>
            <person name="Kang H.M."/>
            <person name="Kim M.S."/>
            <person name="Choi B.S."/>
            <person name="Kim D.H."/>
            <person name="Kim H.J."/>
            <person name="Hwang U.K."/>
            <person name="Hagiwara A."/>
            <person name="Lee J.S."/>
        </authorList>
    </citation>
    <scope>NUCLEOTIDE SEQUENCE</scope>
</reference>
<keyword evidence="3" id="KW-0813">Transport</keyword>
<dbReference type="GO" id="GO:0042626">
    <property type="term" value="F:ATPase-coupled transmembrane transporter activity"/>
    <property type="evidence" value="ECO:0007669"/>
    <property type="project" value="TreeGrafter"/>
</dbReference>
<evidence type="ECO:0000313" key="8">
    <source>
        <dbReference type="EMBL" id="QNH67909.1"/>
    </source>
</evidence>
<evidence type="ECO:0000313" key="9">
    <source>
        <dbReference type="EMBL" id="QNH67911.1"/>
    </source>
</evidence>
<evidence type="ECO:0000256" key="3">
    <source>
        <dbReference type="ARBA" id="ARBA00022448"/>
    </source>
</evidence>
<evidence type="ECO:0000256" key="4">
    <source>
        <dbReference type="ARBA" id="ARBA00022692"/>
    </source>
</evidence>
<reference evidence="8" key="2">
    <citation type="submission" date="2020-05" db="EMBL/GenBank/DDBJ databases">
        <authorList>
            <person name="Kang H.-M."/>
            <person name="Kim M.-S."/>
            <person name="Lee J.-S."/>
        </authorList>
    </citation>
    <scope>NUCLEOTIDE SEQUENCE</scope>
</reference>